<evidence type="ECO:0000256" key="1">
    <source>
        <dbReference type="ARBA" id="ARBA00022553"/>
    </source>
</evidence>
<evidence type="ECO:0000259" key="3">
    <source>
        <dbReference type="PROSITE" id="PS50113"/>
    </source>
</evidence>
<dbReference type="InterPro" id="IPR001610">
    <property type="entry name" value="PAC"/>
</dbReference>
<dbReference type="PANTHER" id="PTHR33745:SF3">
    <property type="entry name" value="RSBT CO-ANTAGONIST PROTEIN RSBRC"/>
    <property type="match status" value="1"/>
</dbReference>
<dbReference type="InterPro" id="IPR036513">
    <property type="entry name" value="STAS_dom_sf"/>
</dbReference>
<dbReference type="InterPro" id="IPR002645">
    <property type="entry name" value="STAS_dom"/>
</dbReference>
<feature type="domain" description="PAC" evidence="3">
    <location>
        <begin position="333"/>
        <end position="385"/>
    </location>
</feature>
<keyword evidence="1" id="KW-0597">Phosphoprotein</keyword>
<dbReference type="PANTHER" id="PTHR33745">
    <property type="entry name" value="RSBT ANTAGONIST PROTEIN RSBS-RELATED"/>
    <property type="match status" value="1"/>
</dbReference>
<dbReference type="GO" id="GO:0016301">
    <property type="term" value="F:kinase activity"/>
    <property type="evidence" value="ECO:0007669"/>
    <property type="project" value="UniProtKB-KW"/>
</dbReference>
<evidence type="ECO:0000259" key="4">
    <source>
        <dbReference type="PROSITE" id="PS50801"/>
    </source>
</evidence>
<evidence type="ECO:0000313" key="6">
    <source>
        <dbReference type="Proteomes" id="UP000078287"/>
    </source>
</evidence>
<dbReference type="InterPro" id="IPR000700">
    <property type="entry name" value="PAS-assoc_C"/>
</dbReference>
<dbReference type="Gene3D" id="3.30.750.24">
    <property type="entry name" value="STAS domain"/>
    <property type="match status" value="1"/>
</dbReference>
<dbReference type="NCBIfam" id="TIGR00229">
    <property type="entry name" value="sensory_box"/>
    <property type="match status" value="3"/>
</dbReference>
<evidence type="ECO:0000259" key="2">
    <source>
        <dbReference type="PROSITE" id="PS50112"/>
    </source>
</evidence>
<feature type="domain" description="STAS" evidence="4">
    <location>
        <begin position="523"/>
        <end position="634"/>
    </location>
</feature>
<dbReference type="CDD" id="cd07041">
    <property type="entry name" value="STAS_RsbR_RsbS_like"/>
    <property type="match status" value="1"/>
</dbReference>
<dbReference type="SMART" id="SM00086">
    <property type="entry name" value="PAC"/>
    <property type="match status" value="4"/>
</dbReference>
<dbReference type="InterPro" id="IPR013767">
    <property type="entry name" value="PAS_fold"/>
</dbReference>
<dbReference type="Gene3D" id="3.30.450.20">
    <property type="entry name" value="PAS domain"/>
    <property type="match status" value="4"/>
</dbReference>
<comment type="caution">
    <text evidence="5">The sequence shown here is derived from an EMBL/GenBank/DDBJ whole genome shotgun (WGS) entry which is preliminary data.</text>
</comment>
<keyword evidence="5" id="KW-0808">Transferase</keyword>
<feature type="domain" description="PAC" evidence="3">
    <location>
        <begin position="88"/>
        <end position="140"/>
    </location>
</feature>
<dbReference type="SUPFAM" id="SSF52091">
    <property type="entry name" value="SpoIIaa-like"/>
    <property type="match status" value="1"/>
</dbReference>
<dbReference type="AlphaFoldDB" id="A0A178MNW7"/>
<dbReference type="InterPro" id="IPR051932">
    <property type="entry name" value="Bact_StressResp_Reg"/>
</dbReference>
<feature type="domain" description="PAS" evidence="2">
    <location>
        <begin position="386"/>
        <end position="456"/>
    </location>
</feature>
<reference evidence="5 6" key="1">
    <citation type="submission" date="2016-04" db="EMBL/GenBank/DDBJ databases">
        <title>Chloroflexus islandicus sp. nov., a thermophilic filamentous anoxygenic phototrophic bacterium from geyser Strokkur (Iceland).</title>
        <authorList>
            <person name="Gaisin V.A."/>
            <person name="Kalashnikov A.M."/>
            <person name="Sukhacheva M.V."/>
            <person name="Grouzdev D.S."/>
            <person name="Ivanov T.M."/>
            <person name="Kuznetsov B."/>
            <person name="Gorlenko V.M."/>
        </authorList>
    </citation>
    <scope>NUCLEOTIDE SEQUENCE [LARGE SCALE GENOMIC DNA]</scope>
    <source>
        <strain evidence="6">isl-2</strain>
    </source>
</reference>
<dbReference type="PROSITE" id="PS50113">
    <property type="entry name" value="PAC"/>
    <property type="match status" value="3"/>
</dbReference>
<dbReference type="Pfam" id="PF08448">
    <property type="entry name" value="PAS_4"/>
    <property type="match status" value="3"/>
</dbReference>
<evidence type="ECO:0000313" key="5">
    <source>
        <dbReference type="EMBL" id="OAN49717.1"/>
    </source>
</evidence>
<dbReference type="OrthoDB" id="9779734at2"/>
<dbReference type="Pfam" id="PF01740">
    <property type="entry name" value="STAS"/>
    <property type="match status" value="1"/>
</dbReference>
<name>A0A178MNW7_9CHLR</name>
<dbReference type="Proteomes" id="UP000078287">
    <property type="component" value="Unassembled WGS sequence"/>
</dbReference>
<dbReference type="RefSeq" id="WP_066782445.1">
    <property type="nucleotide sequence ID" value="NZ_LWQS01000011.1"/>
</dbReference>
<dbReference type="CDD" id="cd00130">
    <property type="entry name" value="PAS"/>
    <property type="match status" value="2"/>
</dbReference>
<dbReference type="InterPro" id="IPR035965">
    <property type="entry name" value="PAS-like_dom_sf"/>
</dbReference>
<dbReference type="InterPro" id="IPR013656">
    <property type="entry name" value="PAS_4"/>
</dbReference>
<feature type="domain" description="PAS" evidence="2">
    <location>
        <begin position="14"/>
        <end position="84"/>
    </location>
</feature>
<feature type="domain" description="PAS" evidence="2">
    <location>
        <begin position="263"/>
        <end position="306"/>
    </location>
</feature>
<dbReference type="SUPFAM" id="SSF55785">
    <property type="entry name" value="PYP-like sensor domain (PAS domain)"/>
    <property type="match status" value="4"/>
</dbReference>
<feature type="domain" description="PAC" evidence="3">
    <location>
        <begin position="215"/>
        <end position="266"/>
    </location>
</feature>
<organism evidence="5 6">
    <name type="scientific">Chloroflexus islandicus</name>
    <dbReference type="NCBI Taxonomy" id="1707952"/>
    <lineage>
        <taxon>Bacteria</taxon>
        <taxon>Bacillati</taxon>
        <taxon>Chloroflexota</taxon>
        <taxon>Chloroflexia</taxon>
        <taxon>Chloroflexales</taxon>
        <taxon>Chloroflexineae</taxon>
        <taxon>Chloroflexaceae</taxon>
        <taxon>Chloroflexus</taxon>
    </lineage>
</organism>
<keyword evidence="6" id="KW-1185">Reference proteome</keyword>
<dbReference type="STRING" id="1707952.A6A03_06565"/>
<sequence length="638" mass="71773">MQSSPFDDDTDRAQLQRLRTAINGAALLVTEADGQGIITYANPAAQRYFGYTPEECVGKTVLELTHPDDREQLQQNVIEWVQLGLHTATSENRIIHRNGDVFYFLWSVTIHYNEQGLPVGFTSIGHDISQQERLRKELFESREMLYTVIDHLPLGVFWKDTESRFLGCNRRALDDAGLASFAEIVGKTDFELPWRDRAERYQYSDRLVMATGPKVNVEETFTRSDGSVIRIRTAKVPLRRDGEVIGVLGFYEDITALRQQEEGLRTFRLLVENAPDGIGMVDPTLQITYANPAFAKMLGYESLDALAWPDLIHSADHDQLAAIVQQASQTGNAQTTIRYLHRDGSVVTAQLALPALRDRDGSLLGYAVINHDITEQLRFEAQLRAGEQRLRALIQALPDMFFLLSRDGVFLDFKADSNDDLALPPEVFLNRRMDEMLPPELVALTRRHIDALLATGQGQRYEYQMQVRDELRDYEARMTLSNDNVLVIVRDITEQRRVERERQTLVMQEQIIQAQQAIVRELSTPLIPIADGVVAMPLIGAIDSARAQQIMETLLDGVNRYRASVAILDITGVKVIDTQIAGALIRSAQAARLLGAQVMLTGINPEIAQTLIHIGIEFHEVVTRATLQEGIAYALSRL</sequence>
<dbReference type="PROSITE" id="PS50112">
    <property type="entry name" value="PAS"/>
    <property type="match status" value="3"/>
</dbReference>
<dbReference type="EMBL" id="LWQS01000011">
    <property type="protein sequence ID" value="OAN49717.1"/>
    <property type="molecule type" value="Genomic_DNA"/>
</dbReference>
<accession>A0A178MNW7</accession>
<dbReference type="InterPro" id="IPR000014">
    <property type="entry name" value="PAS"/>
</dbReference>
<dbReference type="GO" id="GO:0006355">
    <property type="term" value="P:regulation of DNA-templated transcription"/>
    <property type="evidence" value="ECO:0007669"/>
    <property type="project" value="InterPro"/>
</dbReference>
<gene>
    <name evidence="5" type="ORF">A6A03_06565</name>
</gene>
<protein>
    <submittedName>
        <fullName evidence="5">Histidine kinase</fullName>
    </submittedName>
</protein>
<proteinExistence type="predicted"/>
<keyword evidence="5" id="KW-0418">Kinase</keyword>
<dbReference type="SMART" id="SM00091">
    <property type="entry name" value="PAS"/>
    <property type="match status" value="4"/>
</dbReference>
<dbReference type="PROSITE" id="PS50801">
    <property type="entry name" value="STAS"/>
    <property type="match status" value="1"/>
</dbReference>
<dbReference type="Pfam" id="PF00989">
    <property type="entry name" value="PAS"/>
    <property type="match status" value="1"/>
</dbReference>